<dbReference type="Proteomes" id="UP000661649">
    <property type="component" value="Unassembled WGS sequence"/>
</dbReference>
<dbReference type="SUPFAM" id="SSF160527">
    <property type="entry name" value="V-type ATPase subunit E-like"/>
    <property type="match status" value="1"/>
</dbReference>
<gene>
    <name evidence="6" type="primary">atpE</name>
    <name evidence="7" type="ORF">H8712_13295</name>
</gene>
<comment type="caution">
    <text evidence="7">The sequence shown here is derived from an EMBL/GenBank/DDBJ whole genome shotgun (WGS) entry which is preliminary data.</text>
</comment>
<protein>
    <recommendedName>
        <fullName evidence="6">V-type proton ATPase subunit E</fullName>
    </recommendedName>
    <alternativeName>
        <fullName evidence="6">V-ATPase subunit E</fullName>
    </alternativeName>
</protein>
<reference evidence="7 8" key="1">
    <citation type="submission" date="2020-08" db="EMBL/GenBank/DDBJ databases">
        <title>Genome public.</title>
        <authorList>
            <person name="Liu C."/>
            <person name="Sun Q."/>
        </authorList>
    </citation>
    <scope>NUCLEOTIDE SEQUENCE [LARGE SCALE GENOMIC DNA]</scope>
    <source>
        <strain evidence="7 8">3_YM_SP_D4_24.mj</strain>
    </source>
</reference>
<keyword evidence="5 6" id="KW-0066">ATP synthesis</keyword>
<keyword evidence="2 6" id="KW-0813">Transport</keyword>
<evidence type="ECO:0000313" key="8">
    <source>
        <dbReference type="Proteomes" id="UP000661649"/>
    </source>
</evidence>
<dbReference type="EMBL" id="JACRTP010000006">
    <property type="protein sequence ID" value="MBC8629565.1"/>
    <property type="molecule type" value="Genomic_DNA"/>
</dbReference>
<name>A0ABR7PFI5_9FIRM</name>
<dbReference type="InterPro" id="IPR038495">
    <property type="entry name" value="ATPase_E_C"/>
</dbReference>
<evidence type="ECO:0000256" key="5">
    <source>
        <dbReference type="ARBA" id="ARBA00023310"/>
    </source>
</evidence>
<evidence type="ECO:0000313" key="7">
    <source>
        <dbReference type="EMBL" id="MBC8629565.1"/>
    </source>
</evidence>
<organism evidence="7 8">
    <name type="scientific">Blautia stercoris</name>
    <dbReference type="NCBI Taxonomy" id="871664"/>
    <lineage>
        <taxon>Bacteria</taxon>
        <taxon>Bacillati</taxon>
        <taxon>Bacillota</taxon>
        <taxon>Clostridia</taxon>
        <taxon>Lachnospirales</taxon>
        <taxon>Lachnospiraceae</taxon>
        <taxon>Blautia</taxon>
    </lineage>
</organism>
<dbReference type="CDD" id="cd06503">
    <property type="entry name" value="ATP-synt_Fo_b"/>
    <property type="match status" value="1"/>
</dbReference>
<comment type="similarity">
    <text evidence="1 6">Belongs to the V-ATPase E subunit family.</text>
</comment>
<sequence>MTGLEKMKSQILNEAELSAKKILDEAKQDAEKVMQTAKENAEAECGRISKKSEAELEAVKERAASSRDLQKRKAILQAKQEVIAKILDDVYEALLVLDDKSYFEFIRKMLKKFVLPQEGSICFSSNDLKRMPENFESEIMDIAAKKGGKLTLLKEGNDTIRGGFVLLYGGIEENCTFKAMFDSKKGELSDKVHVLLFS</sequence>
<evidence type="ECO:0000256" key="2">
    <source>
        <dbReference type="ARBA" id="ARBA00022448"/>
    </source>
</evidence>
<evidence type="ECO:0000256" key="1">
    <source>
        <dbReference type="ARBA" id="ARBA00005901"/>
    </source>
</evidence>
<dbReference type="SUPFAM" id="SSF81573">
    <property type="entry name" value="F1F0 ATP synthase subunit B, membrane domain"/>
    <property type="match status" value="1"/>
</dbReference>
<dbReference type="InterPro" id="IPR002842">
    <property type="entry name" value="ATPase_V1_Esu"/>
</dbReference>
<proteinExistence type="inferred from homology"/>
<dbReference type="Pfam" id="PF01991">
    <property type="entry name" value="vATP-synt_E"/>
    <property type="match status" value="1"/>
</dbReference>
<evidence type="ECO:0000256" key="6">
    <source>
        <dbReference type="HAMAP-Rule" id="MF_00311"/>
    </source>
</evidence>
<dbReference type="RefSeq" id="WP_117457371.1">
    <property type="nucleotide sequence ID" value="NZ_JACRTP010000006.1"/>
</dbReference>
<keyword evidence="3 6" id="KW-0375">Hydrogen ion transport</keyword>
<evidence type="ECO:0000256" key="4">
    <source>
        <dbReference type="ARBA" id="ARBA00023065"/>
    </source>
</evidence>
<dbReference type="InterPro" id="IPR028987">
    <property type="entry name" value="ATP_synth_B-like_membr_sf"/>
</dbReference>
<comment type="function">
    <text evidence="6">Produces ATP from ADP in the presence of a proton gradient across the membrane.</text>
</comment>
<dbReference type="HAMAP" id="MF_00311">
    <property type="entry name" value="ATP_synth_E_arch"/>
    <property type="match status" value="1"/>
</dbReference>
<dbReference type="Gene3D" id="3.30.2320.30">
    <property type="entry name" value="ATP synthase, E subunit, C-terminal"/>
    <property type="match status" value="1"/>
</dbReference>
<keyword evidence="4 6" id="KW-0406">Ion transport</keyword>
<evidence type="ECO:0000256" key="3">
    <source>
        <dbReference type="ARBA" id="ARBA00022781"/>
    </source>
</evidence>
<dbReference type="Gene3D" id="1.20.5.620">
    <property type="entry name" value="F1F0 ATP synthase subunit B, membrane domain"/>
    <property type="match status" value="1"/>
</dbReference>
<accession>A0ABR7PFI5</accession>
<keyword evidence="8" id="KW-1185">Reference proteome</keyword>